<dbReference type="PROSITE" id="PS51408">
    <property type="entry name" value="TRANSFERRIN_LIKE_4"/>
    <property type="match status" value="2"/>
</dbReference>
<feature type="domain" description="Transferrin-like" evidence="4">
    <location>
        <begin position="1"/>
        <end position="302"/>
    </location>
</feature>
<reference evidence="5 6" key="1">
    <citation type="submission" date="2018-04" db="EMBL/GenBank/DDBJ databases">
        <title>The genome of golden apple snail Pomacea canaliculata provides insight into stress tolerance and invasive adaptation.</title>
        <authorList>
            <person name="Liu C."/>
            <person name="Liu B."/>
            <person name="Ren Y."/>
            <person name="Zhang Y."/>
            <person name="Wang H."/>
            <person name="Li S."/>
            <person name="Jiang F."/>
            <person name="Yin L."/>
            <person name="Zhang G."/>
            <person name="Qian W."/>
            <person name="Fan W."/>
        </authorList>
    </citation>
    <scope>NUCLEOTIDE SEQUENCE [LARGE SCALE GENOMIC DNA]</scope>
    <source>
        <strain evidence="5">SZHN2017</strain>
        <tissue evidence="5">Muscle</tissue>
    </source>
</reference>
<sequence length="550" mass="60105">MNGWALNRYECMRLIKDGLADLVRASDTDIYTSVNTFTLTPVSRETFGTAPDFRYKAVAVVKKSGPIQSLQDLKGQKSCHTGVGRTVGWTVPISNLQAKKLMSIESCDNTVVNAAAFFSSSCAPQAFEKFNDLEGNNPSKICSLCKDTLCPASEYYGDYVGALKCLVDGAGSVAFVAHSTVDDYEAKWGTLVRDDYRLLCPDGRLDNISSWDTCNWATRPTDVIVTASGKSQQERSIISSVLEQAGRMFNASSFFHMFNSSKYGGKNLLFTDGATGLVPYNASSVETYLGEGFVNSVTSYVTCSTPTRWCVTSQHELGKCLDMRAAFASSRIHSNLTCVQAVDSKACMEKIKNGEADLLSVDGGDVYYGGQYLGLVPIMAEVYNTTGVADTTSYWAVAVVFRNKTGITLNNLKGKTSCHTGIMKTSGWNVPVGLLIEKNFIDAKKDNCHIPKAVGEFFSQSCVPGALEPTYDPTNDNPDNLCALCGGEEKCARSKQNIYYDYKGSFRCLIEKNADVAFMKHTTVQDYISEDFAARFKVSDFQLLCGRVPP</sequence>
<proteinExistence type="predicted"/>
<organism evidence="5 6">
    <name type="scientific">Pomacea canaliculata</name>
    <name type="common">Golden apple snail</name>
    <dbReference type="NCBI Taxonomy" id="400727"/>
    <lineage>
        <taxon>Eukaryota</taxon>
        <taxon>Metazoa</taxon>
        <taxon>Spiralia</taxon>
        <taxon>Lophotrochozoa</taxon>
        <taxon>Mollusca</taxon>
        <taxon>Gastropoda</taxon>
        <taxon>Caenogastropoda</taxon>
        <taxon>Architaenioglossa</taxon>
        <taxon>Ampullarioidea</taxon>
        <taxon>Ampullariidae</taxon>
        <taxon>Pomacea</taxon>
    </lineage>
</organism>
<dbReference type="PANTHER" id="PTHR11485">
    <property type="entry name" value="TRANSFERRIN"/>
    <property type="match status" value="1"/>
</dbReference>
<dbReference type="SMART" id="SM00094">
    <property type="entry name" value="TR_FER"/>
    <property type="match status" value="2"/>
</dbReference>
<dbReference type="Pfam" id="PF00405">
    <property type="entry name" value="Transferrin"/>
    <property type="match status" value="2"/>
</dbReference>
<protein>
    <recommendedName>
        <fullName evidence="4">Transferrin-like domain-containing protein</fullName>
    </recommendedName>
</protein>
<dbReference type="PRINTS" id="PR00422">
    <property type="entry name" value="TRANSFERRIN"/>
</dbReference>
<name>A0A2T7PS52_POMCA</name>
<accession>A0A2T7PS52</accession>
<dbReference type="GO" id="GO:0005769">
    <property type="term" value="C:early endosome"/>
    <property type="evidence" value="ECO:0007669"/>
    <property type="project" value="TreeGrafter"/>
</dbReference>
<dbReference type="AlphaFoldDB" id="A0A2T7PS52"/>
<evidence type="ECO:0000259" key="4">
    <source>
        <dbReference type="PROSITE" id="PS51408"/>
    </source>
</evidence>
<evidence type="ECO:0000313" key="6">
    <source>
        <dbReference type="Proteomes" id="UP000245119"/>
    </source>
</evidence>
<dbReference type="GO" id="GO:0006826">
    <property type="term" value="P:iron ion transport"/>
    <property type="evidence" value="ECO:0007669"/>
    <property type="project" value="TreeGrafter"/>
</dbReference>
<dbReference type="InterPro" id="IPR018195">
    <property type="entry name" value="Transferrin_Fe_BS"/>
</dbReference>
<dbReference type="GO" id="GO:0005615">
    <property type="term" value="C:extracellular space"/>
    <property type="evidence" value="ECO:0007669"/>
    <property type="project" value="TreeGrafter"/>
</dbReference>
<comment type="caution">
    <text evidence="5">The sequence shown here is derived from an EMBL/GenBank/DDBJ whole genome shotgun (WGS) entry which is preliminary data.</text>
</comment>
<dbReference type="GO" id="GO:0055037">
    <property type="term" value="C:recycling endosome"/>
    <property type="evidence" value="ECO:0007669"/>
    <property type="project" value="TreeGrafter"/>
</dbReference>
<keyword evidence="3" id="KW-0677">Repeat</keyword>
<dbReference type="PROSITE" id="PS00205">
    <property type="entry name" value="TRANSFERRIN_LIKE_1"/>
    <property type="match status" value="1"/>
</dbReference>
<gene>
    <name evidence="5" type="ORF">C0Q70_03182</name>
</gene>
<keyword evidence="6" id="KW-1185">Reference proteome</keyword>
<dbReference type="PANTHER" id="PTHR11485:SF29">
    <property type="entry name" value="TRANSFERRIN 2"/>
    <property type="match status" value="1"/>
</dbReference>
<dbReference type="OrthoDB" id="9981115at2759"/>
<dbReference type="SUPFAM" id="SSF53850">
    <property type="entry name" value="Periplasmic binding protein-like II"/>
    <property type="match status" value="2"/>
</dbReference>
<dbReference type="EMBL" id="PZQS01000002">
    <property type="protein sequence ID" value="PVD36207.1"/>
    <property type="molecule type" value="Genomic_DNA"/>
</dbReference>
<evidence type="ECO:0000313" key="5">
    <source>
        <dbReference type="EMBL" id="PVD36207.1"/>
    </source>
</evidence>
<keyword evidence="2" id="KW-0964">Secreted</keyword>
<feature type="domain" description="Transferrin-like" evidence="4">
    <location>
        <begin position="307"/>
        <end position="550"/>
    </location>
</feature>
<dbReference type="Proteomes" id="UP000245119">
    <property type="component" value="Linkage Group LG2"/>
</dbReference>
<dbReference type="GO" id="GO:0005886">
    <property type="term" value="C:plasma membrane"/>
    <property type="evidence" value="ECO:0007669"/>
    <property type="project" value="TreeGrafter"/>
</dbReference>
<evidence type="ECO:0000256" key="1">
    <source>
        <dbReference type="ARBA" id="ARBA00004613"/>
    </source>
</evidence>
<evidence type="ECO:0000256" key="3">
    <source>
        <dbReference type="ARBA" id="ARBA00022737"/>
    </source>
</evidence>
<dbReference type="InterPro" id="IPR001156">
    <property type="entry name" value="Transferrin-like_dom"/>
</dbReference>
<dbReference type="CDD" id="cd13529">
    <property type="entry name" value="PBP2_transferrin"/>
    <property type="match status" value="2"/>
</dbReference>
<dbReference type="Gene3D" id="3.40.190.10">
    <property type="entry name" value="Periplasmic binding protein-like II"/>
    <property type="match status" value="3"/>
</dbReference>
<evidence type="ECO:0000256" key="2">
    <source>
        <dbReference type="ARBA" id="ARBA00022525"/>
    </source>
</evidence>
<comment type="subcellular location">
    <subcellularLocation>
        <location evidence="1">Secreted</location>
    </subcellularLocation>
</comment>
<dbReference type="FunFam" id="3.40.190.10:FF:000095">
    <property type="entry name" value="Lactotransferrin"/>
    <property type="match status" value="1"/>
</dbReference>